<organism evidence="2">
    <name type="scientific">Cacopsylla melanoneura</name>
    <dbReference type="NCBI Taxonomy" id="428564"/>
    <lineage>
        <taxon>Eukaryota</taxon>
        <taxon>Metazoa</taxon>
        <taxon>Ecdysozoa</taxon>
        <taxon>Arthropoda</taxon>
        <taxon>Hexapoda</taxon>
        <taxon>Insecta</taxon>
        <taxon>Pterygota</taxon>
        <taxon>Neoptera</taxon>
        <taxon>Paraneoptera</taxon>
        <taxon>Hemiptera</taxon>
        <taxon>Sternorrhyncha</taxon>
        <taxon>Psylloidea</taxon>
        <taxon>Psyllidae</taxon>
        <taxon>Psyllinae</taxon>
        <taxon>Cacopsylla</taxon>
    </lineage>
</organism>
<dbReference type="InterPro" id="IPR026720">
    <property type="entry name" value="CFAP91"/>
</dbReference>
<proteinExistence type="predicted"/>
<accession>A0A8D8Z1U0</accession>
<feature type="region of interest" description="Disordered" evidence="1">
    <location>
        <begin position="573"/>
        <end position="606"/>
    </location>
</feature>
<evidence type="ECO:0000313" key="2">
    <source>
        <dbReference type="EMBL" id="CAG6738406.1"/>
    </source>
</evidence>
<dbReference type="EMBL" id="HBUF01407707">
    <property type="protein sequence ID" value="CAG6738406.1"/>
    <property type="molecule type" value="Transcribed_RNA"/>
</dbReference>
<dbReference type="AlphaFoldDB" id="A0A8D8Z1U0"/>
<feature type="region of interest" description="Disordered" evidence="1">
    <location>
        <begin position="490"/>
        <end position="524"/>
    </location>
</feature>
<sequence length="631" mass="74330">MSVLKDKNNLIKQIEIYEWWQREEDITAIFKMREMLTKKQTYVFTSLNQQRMQKRLDTLISIKKQEMDKKMDQINKKKDRELRKLAARQNKKPKDVIDTYNNYTSELYMKNRTKGINSKYQNRLKMNMTERQLQKDLGFVDSVDELLNRSDIETKAKPKTQSVCPQEKKWNVESLIELFNTVRQPVLSCSSWEDRNFAKKTEEFMYESANNDDFNPEDERYLNAVLIEKFLRGRKWQTDVQERMAKTQYMIDEIKETMALTGEDIEALEDDKQVVLDKTREEEMKEKRKDALDNVQGQLQGETISAVLDFLSKELLRLQDERNAHAYSLLAERQRELREAIESGKRQREIERRKEFDEMFKQIVKIKQDSVDNYLESVLMDSVQCTSDDQARRFIQEKAKVIDLQAQEAFLRRDKMEDEAIIADLLYNVAIPEVENIRVHTCEKQAQKIATKDINDLIPSMDLDSQTEAENDEDREKMIQELHEQLLDMMFPRRRKKRREPSDRPTEGSVQSVGESEEDIEEWSDELKSVSTDIGYEIYDELLATVKQTYEKGINHILQEIIKKLLAKPLEDLDKSSSESSETSSICRVASSLSKEGMDEVEADGDYCNISEKESVSKISHRLSEEDYQQQ</sequence>
<protein>
    <submittedName>
        <fullName evidence="2">Protein MAATS1</fullName>
    </submittedName>
</protein>
<name>A0A8D8Z1U0_9HEMI</name>
<dbReference type="PANTHER" id="PTHR22455">
    <property type="entry name" value="CILIA- AND FLAGELLA-ASSOCIATED PROTEIN 91"/>
    <property type="match status" value="1"/>
</dbReference>
<dbReference type="PANTHER" id="PTHR22455:SF10">
    <property type="entry name" value="CILIA- AND FLAGELLA-ASSOCIATED PROTEIN 91"/>
    <property type="match status" value="1"/>
</dbReference>
<dbReference type="EMBL" id="HBUF01407706">
    <property type="protein sequence ID" value="CAG6738405.1"/>
    <property type="molecule type" value="Transcribed_RNA"/>
</dbReference>
<reference evidence="2" key="1">
    <citation type="submission" date="2021-05" db="EMBL/GenBank/DDBJ databases">
        <authorList>
            <person name="Alioto T."/>
            <person name="Alioto T."/>
            <person name="Gomez Garrido J."/>
        </authorList>
    </citation>
    <scope>NUCLEOTIDE SEQUENCE</scope>
</reference>
<evidence type="ECO:0000256" key="1">
    <source>
        <dbReference type="SAM" id="MobiDB-lite"/>
    </source>
</evidence>
<feature type="compositionally biased region" description="Acidic residues" evidence="1">
    <location>
        <begin position="515"/>
        <end position="524"/>
    </location>
</feature>